<dbReference type="InterPro" id="IPR003462">
    <property type="entry name" value="ODC_Mu_crystall"/>
</dbReference>
<dbReference type="OrthoDB" id="9792005at2"/>
<dbReference type="AlphaFoldDB" id="A0A429Y7P6"/>
<dbReference type="GO" id="GO:0005737">
    <property type="term" value="C:cytoplasm"/>
    <property type="evidence" value="ECO:0007669"/>
    <property type="project" value="TreeGrafter"/>
</dbReference>
<keyword evidence="2" id="KW-0560">Oxidoreductase</keyword>
<dbReference type="Gene3D" id="3.40.50.720">
    <property type="entry name" value="NAD(P)-binding Rossmann-like Domain"/>
    <property type="match status" value="1"/>
</dbReference>
<evidence type="ECO:0000256" key="2">
    <source>
        <dbReference type="ARBA" id="ARBA00023002"/>
    </source>
</evidence>
<comment type="similarity">
    <text evidence="1">Belongs to the ornithine cyclodeaminase/mu-crystallin family.</text>
</comment>
<evidence type="ECO:0000256" key="6">
    <source>
        <dbReference type="ARBA" id="ARBA00067080"/>
    </source>
</evidence>
<evidence type="ECO:0000256" key="7">
    <source>
        <dbReference type="ARBA" id="ARBA00070669"/>
    </source>
</evidence>
<dbReference type="Pfam" id="PF02423">
    <property type="entry name" value="OCD_Mu_crystall"/>
    <property type="match status" value="1"/>
</dbReference>
<dbReference type="EC" id="1.5.1.49" evidence="6"/>
<proteinExistence type="inferred from homology"/>
<accession>A0A429Y7P6</accession>
<dbReference type="PANTHER" id="PTHR13812">
    <property type="entry name" value="KETIMINE REDUCTASE MU-CRYSTALLIN"/>
    <property type="match status" value="1"/>
</dbReference>
<comment type="catalytic activity">
    <reaction evidence="4">
        <text>L-proline + NAD(+) = 1-pyrroline-2-carboxylate + NADH + H(+)</text>
        <dbReference type="Rhea" id="RHEA:20321"/>
        <dbReference type="ChEBI" id="CHEBI:15378"/>
        <dbReference type="ChEBI" id="CHEBI:39785"/>
        <dbReference type="ChEBI" id="CHEBI:57540"/>
        <dbReference type="ChEBI" id="CHEBI:57945"/>
        <dbReference type="ChEBI" id="CHEBI:60039"/>
        <dbReference type="EC" id="1.5.1.49"/>
    </reaction>
</comment>
<keyword evidence="3" id="KW-0520">NAD</keyword>
<dbReference type="FunFam" id="3.30.1780.10:FF:000002">
    <property type="entry name" value="Ornithine cyclodeaminase"/>
    <property type="match status" value="1"/>
</dbReference>
<evidence type="ECO:0000313" key="10">
    <source>
        <dbReference type="Proteomes" id="UP000287156"/>
    </source>
</evidence>
<sequence length="325" mass="34891">MLILSANDQQKLIEMPEVIDAVSIALEEYSAMRTETPVRTVLNVEKAGGHAIFMPSVAENAGSLGMKYVGSFPNNKQIGKAAINGVVLLADVQTGEPQALLEGSYLTVMRTGALSGAATKYLARENSKVLAVIGTGAQAIGQCEAIMAVRNIEKINLYNRSEKKAYDLAKQLRARFDVEVIVCQDADRAIDGADILVTATSSTTPVFSSRLAPGVHVNAIGSYQPTMQELPTHVVSSADKVVVESAEAALEEAGCLYIPIQEGEFTPSRIHSELGFIVSDEAAGRESDEELTVFKSVGFAAADIVVAKYFYEKALRENIGQRIMM</sequence>
<gene>
    <name evidence="9" type="ORF">D4T97_002745</name>
</gene>
<dbReference type="Gene3D" id="3.30.1780.10">
    <property type="entry name" value="ornithine cyclodeaminase, domain 1"/>
    <property type="match status" value="1"/>
</dbReference>
<evidence type="ECO:0000256" key="3">
    <source>
        <dbReference type="ARBA" id="ARBA00023027"/>
    </source>
</evidence>
<dbReference type="PIRSF" id="PIRSF001439">
    <property type="entry name" value="CryM"/>
    <property type="match status" value="1"/>
</dbReference>
<reference evidence="9" key="1">
    <citation type="submission" date="2018-12" db="EMBL/GenBank/DDBJ databases">
        <authorList>
            <person name="Sun L."/>
            <person name="Chen Z."/>
        </authorList>
    </citation>
    <scope>NUCLEOTIDE SEQUENCE [LARGE SCALE GENOMIC DNA]</scope>
    <source>
        <strain evidence="9">3-2-2</strain>
    </source>
</reference>
<keyword evidence="10" id="KW-1185">Reference proteome</keyword>
<evidence type="ECO:0000313" key="9">
    <source>
        <dbReference type="EMBL" id="RST77422.1"/>
    </source>
</evidence>
<comment type="caution">
    <text evidence="9">The sequence shown here is derived from an EMBL/GenBank/DDBJ whole genome shotgun (WGS) entry which is preliminary data.</text>
</comment>
<evidence type="ECO:0000256" key="1">
    <source>
        <dbReference type="ARBA" id="ARBA00008903"/>
    </source>
</evidence>
<organism evidence="9 10">
    <name type="scientific">Siminovitchia acidinfaciens</name>
    <dbReference type="NCBI Taxonomy" id="2321395"/>
    <lineage>
        <taxon>Bacteria</taxon>
        <taxon>Bacillati</taxon>
        <taxon>Bacillota</taxon>
        <taxon>Bacilli</taxon>
        <taxon>Bacillales</taxon>
        <taxon>Bacillaceae</taxon>
        <taxon>Siminovitchia</taxon>
    </lineage>
</organism>
<dbReference type="PANTHER" id="PTHR13812:SF19">
    <property type="entry name" value="KETIMINE REDUCTASE MU-CRYSTALLIN"/>
    <property type="match status" value="1"/>
</dbReference>
<dbReference type="GO" id="GO:0019752">
    <property type="term" value="P:carboxylic acid metabolic process"/>
    <property type="evidence" value="ECO:0007669"/>
    <property type="project" value="UniProtKB-ARBA"/>
</dbReference>
<dbReference type="FunFam" id="3.40.50.720:FF:000311">
    <property type="entry name" value="Ornithine cyclodeaminase"/>
    <property type="match status" value="1"/>
</dbReference>
<protein>
    <recommendedName>
        <fullName evidence="7">Delta(1)-pyrroline-2-carboxylate reductase</fullName>
        <ecNumber evidence="6">1.5.1.49</ecNumber>
    </recommendedName>
    <alternativeName>
        <fullName evidence="8">Proline ketimine reductase</fullName>
    </alternativeName>
</protein>
<dbReference type="EMBL" id="QYTV02000001">
    <property type="protein sequence ID" value="RST77422.1"/>
    <property type="molecule type" value="Genomic_DNA"/>
</dbReference>
<dbReference type="InterPro" id="IPR023401">
    <property type="entry name" value="ODC_N"/>
</dbReference>
<dbReference type="Proteomes" id="UP000287156">
    <property type="component" value="Unassembled WGS sequence"/>
</dbReference>
<evidence type="ECO:0000256" key="5">
    <source>
        <dbReference type="ARBA" id="ARBA00052703"/>
    </source>
</evidence>
<name>A0A429Y7P6_9BACI</name>
<dbReference type="InterPro" id="IPR036291">
    <property type="entry name" value="NAD(P)-bd_dom_sf"/>
</dbReference>
<dbReference type="SUPFAM" id="SSF51735">
    <property type="entry name" value="NAD(P)-binding Rossmann-fold domains"/>
    <property type="match status" value="1"/>
</dbReference>
<dbReference type="GO" id="GO:0016491">
    <property type="term" value="F:oxidoreductase activity"/>
    <property type="evidence" value="ECO:0007669"/>
    <property type="project" value="UniProtKB-KW"/>
</dbReference>
<evidence type="ECO:0000256" key="8">
    <source>
        <dbReference type="ARBA" id="ARBA00078572"/>
    </source>
</evidence>
<comment type="catalytic activity">
    <reaction evidence="5">
        <text>L-proline + NADP(+) = 1-pyrroline-2-carboxylate + NADPH + H(+)</text>
        <dbReference type="Rhea" id="RHEA:20317"/>
        <dbReference type="ChEBI" id="CHEBI:15378"/>
        <dbReference type="ChEBI" id="CHEBI:39785"/>
        <dbReference type="ChEBI" id="CHEBI:57783"/>
        <dbReference type="ChEBI" id="CHEBI:58349"/>
        <dbReference type="ChEBI" id="CHEBI:60039"/>
        <dbReference type="EC" id="1.5.1.49"/>
    </reaction>
</comment>
<dbReference type="RefSeq" id="WP_126047400.1">
    <property type="nucleotide sequence ID" value="NZ_QYTV02000001.1"/>
</dbReference>
<evidence type="ECO:0000256" key="4">
    <source>
        <dbReference type="ARBA" id="ARBA00050354"/>
    </source>
</evidence>
<dbReference type="NCBIfam" id="NF006379">
    <property type="entry name" value="PRK08618.1"/>
    <property type="match status" value="1"/>
</dbReference>